<dbReference type="InterPro" id="IPR041698">
    <property type="entry name" value="Methyltransf_25"/>
</dbReference>
<dbReference type="InterPro" id="IPR004556">
    <property type="entry name" value="HemK-like"/>
</dbReference>
<comment type="caution">
    <text evidence="6">The sequence shown here is derived from an EMBL/GenBank/DDBJ whole genome shotgun (WGS) entry which is preliminary data.</text>
</comment>
<dbReference type="Pfam" id="PF13649">
    <property type="entry name" value="Methyltransf_25"/>
    <property type="match status" value="1"/>
</dbReference>
<evidence type="ECO:0000256" key="1">
    <source>
        <dbReference type="ARBA" id="ARBA00022603"/>
    </source>
</evidence>
<organism evidence="6 7">
    <name type="scientific">candidate division Kazan bacterium GW2011_GWB1_52_7</name>
    <dbReference type="NCBI Taxonomy" id="1620414"/>
    <lineage>
        <taxon>Bacteria</taxon>
        <taxon>Bacteria division Kazan-3B-28</taxon>
    </lineage>
</organism>
<dbReference type="InterPro" id="IPR050320">
    <property type="entry name" value="N5-glutamine_MTase"/>
</dbReference>
<dbReference type="Proteomes" id="UP000034913">
    <property type="component" value="Unassembled WGS sequence"/>
</dbReference>
<dbReference type="Gene3D" id="1.10.8.10">
    <property type="entry name" value="DNA helicase RuvA subunit, C-terminal domain"/>
    <property type="match status" value="1"/>
</dbReference>
<dbReference type="InterPro" id="IPR029063">
    <property type="entry name" value="SAM-dependent_MTases_sf"/>
</dbReference>
<sequence length="282" mass="31804">MTSVLKLTRWGAARLTASPTPQLDSEVLLAHVLNCNRAELYARIDPPSWWQTWRFRRLIAQRGRGVPAAYLTGHKEFFGLDFLVNRHVLIPRPETETIVKRALRLIQEWHLPIVYEVGTGSGNIAVALAHHLPGLRVVASDAFKETLAVARRNARRHGVEDRIELVHADLGQHITEADLVVANLPYVPTDYKARREIFFEPAQAVFVKDDGLALYKQFLIQTKFRLAVIELGPWQLDRLLPWLTSNLPHHAVEVVRDESGYVCGLQLTAPGSGDGSDQLPRQ</sequence>
<dbReference type="AlphaFoldDB" id="A0A0G1X8E3"/>
<dbReference type="Gene3D" id="3.40.50.150">
    <property type="entry name" value="Vaccinia Virus protein VP39"/>
    <property type="match status" value="1"/>
</dbReference>
<keyword evidence="3" id="KW-0949">S-adenosyl-L-methionine</keyword>
<feature type="domain" description="Methyltransferase" evidence="4">
    <location>
        <begin position="114"/>
        <end position="189"/>
    </location>
</feature>
<gene>
    <name evidence="6" type="ORF">VF00_C0001G0020</name>
</gene>
<dbReference type="InterPro" id="IPR040758">
    <property type="entry name" value="PrmC_N"/>
</dbReference>
<evidence type="ECO:0000313" key="6">
    <source>
        <dbReference type="EMBL" id="KKW27085.1"/>
    </source>
</evidence>
<dbReference type="GO" id="GO:0008276">
    <property type="term" value="F:protein methyltransferase activity"/>
    <property type="evidence" value="ECO:0007669"/>
    <property type="project" value="InterPro"/>
</dbReference>
<dbReference type="PANTHER" id="PTHR18895">
    <property type="entry name" value="HEMK METHYLTRANSFERASE"/>
    <property type="match status" value="1"/>
</dbReference>
<dbReference type="NCBIfam" id="TIGR00536">
    <property type="entry name" value="hemK_fam"/>
    <property type="match status" value="1"/>
</dbReference>
<proteinExistence type="predicted"/>
<evidence type="ECO:0000256" key="2">
    <source>
        <dbReference type="ARBA" id="ARBA00022679"/>
    </source>
</evidence>
<dbReference type="Pfam" id="PF17827">
    <property type="entry name" value="PrmC_N"/>
    <property type="match status" value="1"/>
</dbReference>
<reference evidence="6 7" key="1">
    <citation type="journal article" date="2015" name="Nature">
        <title>rRNA introns, odd ribosomes, and small enigmatic genomes across a large radiation of phyla.</title>
        <authorList>
            <person name="Brown C.T."/>
            <person name="Hug L.A."/>
            <person name="Thomas B.C."/>
            <person name="Sharon I."/>
            <person name="Castelle C.J."/>
            <person name="Singh A."/>
            <person name="Wilkins M.J."/>
            <person name="Williams K.H."/>
            <person name="Banfield J.F."/>
        </authorList>
    </citation>
    <scope>NUCLEOTIDE SEQUENCE [LARGE SCALE GENOMIC DNA]</scope>
</reference>
<name>A0A0G1X8E3_UNCK3</name>
<accession>A0A0G1X8E3</accession>
<dbReference type="PANTHER" id="PTHR18895:SF74">
    <property type="entry name" value="MTRF1L RELEASE FACTOR GLUTAMINE METHYLTRANSFERASE"/>
    <property type="match status" value="1"/>
</dbReference>
<dbReference type="GO" id="GO:0032259">
    <property type="term" value="P:methylation"/>
    <property type="evidence" value="ECO:0007669"/>
    <property type="project" value="UniProtKB-KW"/>
</dbReference>
<feature type="domain" description="Release factor glutamine methyltransferase N-terminal" evidence="5">
    <location>
        <begin position="7"/>
        <end position="73"/>
    </location>
</feature>
<evidence type="ECO:0000259" key="4">
    <source>
        <dbReference type="Pfam" id="PF13649"/>
    </source>
</evidence>
<evidence type="ECO:0000313" key="7">
    <source>
        <dbReference type="Proteomes" id="UP000034913"/>
    </source>
</evidence>
<keyword evidence="2 6" id="KW-0808">Transferase</keyword>
<dbReference type="PATRIC" id="fig|1620414.3.peg.21"/>
<protein>
    <submittedName>
        <fullName evidence="6">Release factor glutamine methyltransferase</fullName>
    </submittedName>
</protein>
<dbReference type="CDD" id="cd02440">
    <property type="entry name" value="AdoMet_MTases"/>
    <property type="match status" value="1"/>
</dbReference>
<evidence type="ECO:0000259" key="5">
    <source>
        <dbReference type="Pfam" id="PF17827"/>
    </source>
</evidence>
<dbReference type="SUPFAM" id="SSF53335">
    <property type="entry name" value="S-adenosyl-L-methionine-dependent methyltransferases"/>
    <property type="match status" value="1"/>
</dbReference>
<keyword evidence="1 6" id="KW-0489">Methyltransferase</keyword>
<evidence type="ECO:0000256" key="3">
    <source>
        <dbReference type="ARBA" id="ARBA00022691"/>
    </source>
</evidence>
<dbReference type="EMBL" id="LCRB01000001">
    <property type="protein sequence ID" value="KKW27085.1"/>
    <property type="molecule type" value="Genomic_DNA"/>
</dbReference>